<dbReference type="PANTHER" id="PTHR42987:SF4">
    <property type="entry name" value="PROTEASE SOHB-RELATED"/>
    <property type="match status" value="1"/>
</dbReference>
<dbReference type="Pfam" id="PF08496">
    <property type="entry name" value="Peptidase_S49_N"/>
    <property type="match status" value="1"/>
</dbReference>
<evidence type="ECO:0000259" key="12">
    <source>
        <dbReference type="Pfam" id="PF08496"/>
    </source>
</evidence>
<protein>
    <submittedName>
        <fullName evidence="13">Peptidase S49</fullName>
    </submittedName>
</protein>
<dbReference type="InterPro" id="IPR002142">
    <property type="entry name" value="Peptidase_S49"/>
</dbReference>
<evidence type="ECO:0000256" key="7">
    <source>
        <dbReference type="ARBA" id="ARBA00022825"/>
    </source>
</evidence>
<comment type="subcellular location">
    <subcellularLocation>
        <location evidence="1">Cell membrane</location>
    </subcellularLocation>
</comment>
<keyword evidence="4" id="KW-0645">Protease</keyword>
<dbReference type="GO" id="GO:0005886">
    <property type="term" value="C:plasma membrane"/>
    <property type="evidence" value="ECO:0007669"/>
    <property type="project" value="UniProtKB-SubCell"/>
</dbReference>
<dbReference type="OrthoDB" id="5614232at2"/>
<proteinExistence type="inferred from homology"/>
<evidence type="ECO:0000313" key="14">
    <source>
        <dbReference type="Proteomes" id="UP000003374"/>
    </source>
</evidence>
<dbReference type="Gene3D" id="3.90.226.10">
    <property type="entry name" value="2-enoyl-CoA Hydratase, Chain A, domain 1"/>
    <property type="match status" value="1"/>
</dbReference>
<dbReference type="Pfam" id="PF01343">
    <property type="entry name" value="Peptidase_S49"/>
    <property type="match status" value="1"/>
</dbReference>
<name>A4BQR1_9GAMM</name>
<comment type="caution">
    <text evidence="13">The sequence shown here is derived from an EMBL/GenBank/DDBJ whole genome shotgun (WGS) entry which is preliminary data.</text>
</comment>
<keyword evidence="6" id="KW-0378">Hydrolase</keyword>
<evidence type="ECO:0000256" key="9">
    <source>
        <dbReference type="ARBA" id="ARBA00023136"/>
    </source>
</evidence>
<dbReference type="PANTHER" id="PTHR42987">
    <property type="entry name" value="PEPTIDASE S49"/>
    <property type="match status" value="1"/>
</dbReference>
<dbReference type="InterPro" id="IPR029045">
    <property type="entry name" value="ClpP/crotonase-like_dom_sf"/>
</dbReference>
<dbReference type="SUPFAM" id="SSF52096">
    <property type="entry name" value="ClpP/crotonase"/>
    <property type="match status" value="1"/>
</dbReference>
<dbReference type="RefSeq" id="WP_005000526.1">
    <property type="nucleotide sequence ID" value="NZ_CH672427.1"/>
</dbReference>
<evidence type="ECO:0000256" key="3">
    <source>
        <dbReference type="ARBA" id="ARBA00022475"/>
    </source>
</evidence>
<feature type="domain" description="Peptidase S49 N-terminal proteobacteria" evidence="12">
    <location>
        <begin position="2"/>
        <end position="148"/>
    </location>
</feature>
<evidence type="ECO:0000313" key="13">
    <source>
        <dbReference type="EMBL" id="EAR21911.1"/>
    </source>
</evidence>
<dbReference type="Gene3D" id="6.20.330.10">
    <property type="match status" value="1"/>
</dbReference>
<reference evidence="13 14" key="1">
    <citation type="submission" date="2006-02" db="EMBL/GenBank/DDBJ databases">
        <authorList>
            <person name="Waterbury J."/>
            <person name="Ferriera S."/>
            <person name="Johnson J."/>
            <person name="Kravitz S."/>
            <person name="Halpern A."/>
            <person name="Remington K."/>
            <person name="Beeson K."/>
            <person name="Tran B."/>
            <person name="Rogers Y.-H."/>
            <person name="Friedman R."/>
            <person name="Venter J.C."/>
        </authorList>
    </citation>
    <scope>NUCLEOTIDE SEQUENCE [LARGE SCALE GENOMIC DNA]</scope>
    <source>
        <strain evidence="13 14">Nb-231</strain>
    </source>
</reference>
<dbReference type="HOGENOM" id="CLU_070316_0_0_6"/>
<gene>
    <name evidence="13" type="ORF">NB231_05971</name>
</gene>
<keyword evidence="14" id="KW-1185">Reference proteome</keyword>
<organism evidence="13 14">
    <name type="scientific">Nitrococcus mobilis Nb-231</name>
    <dbReference type="NCBI Taxonomy" id="314278"/>
    <lineage>
        <taxon>Bacteria</taxon>
        <taxon>Pseudomonadati</taxon>
        <taxon>Pseudomonadota</taxon>
        <taxon>Gammaproteobacteria</taxon>
        <taxon>Chromatiales</taxon>
        <taxon>Ectothiorhodospiraceae</taxon>
        <taxon>Nitrococcus</taxon>
    </lineage>
</organism>
<keyword evidence="3" id="KW-1003">Cell membrane</keyword>
<keyword evidence="5 10" id="KW-0812">Transmembrane</keyword>
<dbReference type="GO" id="GO:0006508">
    <property type="term" value="P:proteolysis"/>
    <property type="evidence" value="ECO:0007669"/>
    <property type="project" value="UniProtKB-KW"/>
</dbReference>
<evidence type="ECO:0000256" key="1">
    <source>
        <dbReference type="ARBA" id="ARBA00004236"/>
    </source>
</evidence>
<evidence type="ECO:0000256" key="4">
    <source>
        <dbReference type="ARBA" id="ARBA00022670"/>
    </source>
</evidence>
<dbReference type="EMBL" id="AAOF01000005">
    <property type="protein sequence ID" value="EAR21911.1"/>
    <property type="molecule type" value="Genomic_DNA"/>
</dbReference>
<sequence>MDFLYDYGLFLAKTATVVIALLAVIGTAAATTMRGRGRSRDRLELNRLNERYRDRVERIEGVFTPRRPVWHRKKRATATRQANSKDTSDRPRLFILDFQGDLRASATESLREEISAILTAARPQDRVLLRLESAGGLVHNYGLAASQLIRLRKRGIHLTISIDRVAASGGYLMASVADCLVAAPFAIVGSIGVIAQVPNFHRVLKKHEVDFELHTAGEFKRTLTLFGENTDAARAKFREELAEIHQSFKEHIARYRPNVEINRIATGEYWLGERACELGLVDELGTSDDFILSRLETMELISLRFRRRERMTRRLALGFESLLKRLMGH</sequence>
<dbReference type="AlphaFoldDB" id="A4BQR1"/>
<keyword evidence="8 10" id="KW-1133">Transmembrane helix</keyword>
<feature type="domain" description="Peptidase S49" evidence="11">
    <location>
        <begin position="151"/>
        <end position="292"/>
    </location>
</feature>
<dbReference type="Proteomes" id="UP000003374">
    <property type="component" value="Unassembled WGS sequence"/>
</dbReference>
<evidence type="ECO:0000256" key="6">
    <source>
        <dbReference type="ARBA" id="ARBA00022801"/>
    </source>
</evidence>
<dbReference type="STRING" id="314278.NB231_05971"/>
<evidence type="ECO:0000256" key="2">
    <source>
        <dbReference type="ARBA" id="ARBA00008683"/>
    </source>
</evidence>
<evidence type="ECO:0000256" key="10">
    <source>
        <dbReference type="SAM" id="Phobius"/>
    </source>
</evidence>
<comment type="similarity">
    <text evidence="2">Belongs to the peptidase S49 family.</text>
</comment>
<dbReference type="NCBIfam" id="NF008745">
    <property type="entry name" value="PRK11778.1"/>
    <property type="match status" value="1"/>
</dbReference>
<accession>A4BQR1</accession>
<dbReference type="InterPro" id="IPR047272">
    <property type="entry name" value="S49_SppA_C"/>
</dbReference>
<keyword evidence="9 10" id="KW-0472">Membrane</keyword>
<dbReference type="eggNOG" id="COG0616">
    <property type="taxonomic scope" value="Bacteria"/>
</dbReference>
<feature type="transmembrane region" description="Helical" evidence="10">
    <location>
        <begin position="12"/>
        <end position="33"/>
    </location>
</feature>
<dbReference type="GO" id="GO:0004252">
    <property type="term" value="F:serine-type endopeptidase activity"/>
    <property type="evidence" value="ECO:0007669"/>
    <property type="project" value="InterPro"/>
</dbReference>
<dbReference type="InterPro" id="IPR013703">
    <property type="entry name" value="Peptidase_S49_N_proteobac"/>
</dbReference>
<keyword evidence="7" id="KW-0720">Serine protease</keyword>
<dbReference type="CDD" id="cd07023">
    <property type="entry name" value="S49_Sppa_N_C"/>
    <property type="match status" value="1"/>
</dbReference>
<evidence type="ECO:0000256" key="8">
    <source>
        <dbReference type="ARBA" id="ARBA00022989"/>
    </source>
</evidence>
<evidence type="ECO:0000256" key="5">
    <source>
        <dbReference type="ARBA" id="ARBA00022692"/>
    </source>
</evidence>
<evidence type="ECO:0000259" key="11">
    <source>
        <dbReference type="Pfam" id="PF01343"/>
    </source>
</evidence>